<comment type="caution">
    <text evidence="2">The sequence shown here is derived from an EMBL/GenBank/DDBJ whole genome shotgun (WGS) entry which is preliminary data.</text>
</comment>
<keyword evidence="3" id="KW-1185">Reference proteome</keyword>
<keyword evidence="1" id="KW-1133">Transmembrane helix</keyword>
<proteinExistence type="predicted"/>
<name>A0ABT8CYW6_9FLAO</name>
<sequence length="43" mass="4781">MSQTKHSLINFIVHGAGQIVNLLAPFIVMPYLLRFVVSKIGVK</sequence>
<protein>
    <submittedName>
        <fullName evidence="2">Uncharacterized protein</fullName>
    </submittedName>
</protein>
<gene>
    <name evidence="2" type="ORF">QW060_17165</name>
</gene>
<accession>A0ABT8CYW6</accession>
<evidence type="ECO:0000313" key="2">
    <source>
        <dbReference type="EMBL" id="MDN3708833.1"/>
    </source>
</evidence>
<dbReference type="RefSeq" id="WP_290364804.1">
    <property type="nucleotide sequence ID" value="NZ_JAUFQU010000002.1"/>
</dbReference>
<dbReference type="Proteomes" id="UP001242368">
    <property type="component" value="Unassembled WGS sequence"/>
</dbReference>
<reference evidence="3" key="1">
    <citation type="journal article" date="2019" name="Int. J. Syst. Evol. Microbiol.">
        <title>The Global Catalogue of Microorganisms (GCM) 10K type strain sequencing project: providing services to taxonomists for standard genome sequencing and annotation.</title>
        <authorList>
            <consortium name="The Broad Institute Genomics Platform"/>
            <consortium name="The Broad Institute Genome Sequencing Center for Infectious Disease"/>
            <person name="Wu L."/>
            <person name="Ma J."/>
        </authorList>
    </citation>
    <scope>NUCLEOTIDE SEQUENCE [LARGE SCALE GENOMIC DNA]</scope>
    <source>
        <strain evidence="3">CECT 7184</strain>
    </source>
</reference>
<keyword evidence="1" id="KW-0472">Membrane</keyword>
<feature type="transmembrane region" description="Helical" evidence="1">
    <location>
        <begin position="12"/>
        <end position="33"/>
    </location>
</feature>
<evidence type="ECO:0000313" key="3">
    <source>
        <dbReference type="Proteomes" id="UP001242368"/>
    </source>
</evidence>
<keyword evidence="1" id="KW-0812">Transmembrane</keyword>
<dbReference type="EMBL" id="JAUFQU010000002">
    <property type="protein sequence ID" value="MDN3708833.1"/>
    <property type="molecule type" value="Genomic_DNA"/>
</dbReference>
<evidence type="ECO:0000256" key="1">
    <source>
        <dbReference type="SAM" id="Phobius"/>
    </source>
</evidence>
<organism evidence="2 3">
    <name type="scientific">Paenimyroides ceti</name>
    <dbReference type="NCBI Taxonomy" id="395087"/>
    <lineage>
        <taxon>Bacteria</taxon>
        <taxon>Pseudomonadati</taxon>
        <taxon>Bacteroidota</taxon>
        <taxon>Flavobacteriia</taxon>
        <taxon>Flavobacteriales</taxon>
        <taxon>Flavobacteriaceae</taxon>
        <taxon>Paenimyroides</taxon>
    </lineage>
</organism>